<feature type="transmembrane region" description="Helical" evidence="4">
    <location>
        <begin position="202"/>
        <end position="222"/>
    </location>
</feature>
<feature type="transmembrane region" description="Helical" evidence="4">
    <location>
        <begin position="75"/>
        <end position="97"/>
    </location>
</feature>
<dbReference type="Gene3D" id="1.20.5.1930">
    <property type="match status" value="1"/>
</dbReference>
<dbReference type="PANTHER" id="PTHR24421">
    <property type="entry name" value="NITRATE/NITRITE SENSOR PROTEIN NARX-RELATED"/>
    <property type="match status" value="1"/>
</dbReference>
<dbReference type="Pfam" id="PF02518">
    <property type="entry name" value="HATPase_c"/>
    <property type="match status" value="1"/>
</dbReference>
<evidence type="ECO:0000256" key="2">
    <source>
        <dbReference type="ARBA" id="ARBA00022777"/>
    </source>
</evidence>
<dbReference type="EMBL" id="CP158375">
    <property type="protein sequence ID" value="XDO95041.1"/>
    <property type="molecule type" value="Genomic_DNA"/>
</dbReference>
<evidence type="ECO:0000313" key="6">
    <source>
        <dbReference type="EMBL" id="XDO95041.1"/>
    </source>
</evidence>
<dbReference type="CDD" id="cd16917">
    <property type="entry name" value="HATPase_UhpB-NarQ-NarX-like"/>
    <property type="match status" value="1"/>
</dbReference>
<accession>A0AB39KMH6</accession>
<evidence type="ECO:0000256" key="4">
    <source>
        <dbReference type="SAM" id="Phobius"/>
    </source>
</evidence>
<feature type="transmembrane region" description="Helical" evidence="4">
    <location>
        <begin position="117"/>
        <end position="134"/>
    </location>
</feature>
<feature type="transmembrane region" description="Helical" evidence="4">
    <location>
        <begin position="141"/>
        <end position="163"/>
    </location>
</feature>
<dbReference type="SUPFAM" id="SSF55874">
    <property type="entry name" value="ATPase domain of HSP90 chaperone/DNA topoisomerase II/histidine kinase"/>
    <property type="match status" value="1"/>
</dbReference>
<reference evidence="6" key="1">
    <citation type="submission" date="2024-06" db="EMBL/GenBank/DDBJ databases">
        <title>Caulobacter inopinatus, sp. nov.</title>
        <authorList>
            <person name="Donachie S.P."/>
        </authorList>
    </citation>
    <scope>NUCLEOTIDE SEQUENCE</scope>
    <source>
        <strain evidence="6">73W</strain>
    </source>
</reference>
<feature type="transmembrane region" description="Helical" evidence="4">
    <location>
        <begin position="234"/>
        <end position="252"/>
    </location>
</feature>
<gene>
    <name evidence="6" type="ORF">ABOZ73_09370</name>
</gene>
<dbReference type="InterPro" id="IPR036890">
    <property type="entry name" value="HATPase_C_sf"/>
</dbReference>
<keyword evidence="4" id="KW-0472">Membrane</keyword>
<dbReference type="SMART" id="SM00387">
    <property type="entry name" value="HATPase_c"/>
    <property type="match status" value="1"/>
</dbReference>
<keyword evidence="2" id="KW-0418">Kinase</keyword>
<organism evidence="6">
    <name type="scientific">Caulobacter sp. 73W</name>
    <dbReference type="NCBI Taxonomy" id="3161137"/>
    <lineage>
        <taxon>Bacteria</taxon>
        <taxon>Pseudomonadati</taxon>
        <taxon>Pseudomonadota</taxon>
        <taxon>Alphaproteobacteria</taxon>
        <taxon>Caulobacterales</taxon>
        <taxon>Caulobacteraceae</taxon>
        <taxon>Caulobacter</taxon>
    </lineage>
</organism>
<name>A0AB39KMH6_9CAUL</name>
<dbReference type="InterPro" id="IPR050482">
    <property type="entry name" value="Sensor_HK_TwoCompSys"/>
</dbReference>
<dbReference type="RefSeq" id="WP_369057896.1">
    <property type="nucleotide sequence ID" value="NZ_CP158375.1"/>
</dbReference>
<feature type="transmembrane region" description="Helical" evidence="4">
    <location>
        <begin position="264"/>
        <end position="288"/>
    </location>
</feature>
<keyword evidence="3" id="KW-0902">Two-component regulatory system</keyword>
<proteinExistence type="predicted"/>
<dbReference type="AlphaFoldDB" id="A0AB39KMH6"/>
<dbReference type="GO" id="GO:0016301">
    <property type="term" value="F:kinase activity"/>
    <property type="evidence" value="ECO:0007669"/>
    <property type="project" value="UniProtKB-KW"/>
</dbReference>
<protein>
    <submittedName>
        <fullName evidence="6">ATP-binding protein</fullName>
    </submittedName>
</protein>
<keyword evidence="4" id="KW-0812">Transmembrane</keyword>
<feature type="domain" description="Histidine kinase" evidence="5">
    <location>
        <begin position="439"/>
        <end position="621"/>
    </location>
</feature>
<feature type="transmembrane region" description="Helical" evidence="4">
    <location>
        <begin position="169"/>
        <end position="190"/>
    </location>
</feature>
<evidence type="ECO:0000259" key="5">
    <source>
        <dbReference type="PROSITE" id="PS50109"/>
    </source>
</evidence>
<dbReference type="GO" id="GO:0000160">
    <property type="term" value="P:phosphorelay signal transduction system"/>
    <property type="evidence" value="ECO:0007669"/>
    <property type="project" value="UniProtKB-KW"/>
</dbReference>
<dbReference type="InterPro" id="IPR003594">
    <property type="entry name" value="HATPase_dom"/>
</dbReference>
<dbReference type="Gene3D" id="3.30.565.10">
    <property type="entry name" value="Histidine kinase-like ATPase, C-terminal domain"/>
    <property type="match status" value="1"/>
</dbReference>
<dbReference type="InterPro" id="IPR005467">
    <property type="entry name" value="His_kinase_dom"/>
</dbReference>
<dbReference type="GO" id="GO:0005524">
    <property type="term" value="F:ATP binding"/>
    <property type="evidence" value="ECO:0007669"/>
    <property type="project" value="UniProtKB-KW"/>
</dbReference>
<feature type="transmembrane region" description="Helical" evidence="4">
    <location>
        <begin position="294"/>
        <end position="314"/>
    </location>
</feature>
<evidence type="ECO:0000256" key="3">
    <source>
        <dbReference type="ARBA" id="ARBA00023012"/>
    </source>
</evidence>
<keyword evidence="6" id="KW-0067">ATP-binding</keyword>
<keyword evidence="6" id="KW-0547">Nucleotide-binding</keyword>
<keyword evidence="1" id="KW-0808">Transferase</keyword>
<feature type="transmembrane region" description="Helical" evidence="4">
    <location>
        <begin position="48"/>
        <end position="68"/>
    </location>
</feature>
<dbReference type="PROSITE" id="PS50109">
    <property type="entry name" value="HIS_KIN"/>
    <property type="match status" value="1"/>
</dbReference>
<sequence>MNASWRGRRRFPTCWRKNSVTLGLRRADGGERTVEITPRPAAIGDLPFGFWFQIGVGFGGLLISAWVWALRPGEWAARMFALTGLAMLTFTHAAAIYSTRELALAAPLFRALCELNYVGASLFGVAMINVFLSYPKRLVPMVGLLAAPVVFGAWGAATLLRLMPDVATAYHLPVVTEMGLILVAILAQAVAVRKDPTSRAALLWLGLSVAIGAGAFVAMMAAPQVLGFAPAMPQGYAFGFFLLIHIGVALGLRRYRLFDLKDWAFAILFYAGAAAAFVILDLVLVMTLPLDQGPALGLSLLMVAFAYLPLRDWLWRRMVARRTLADHELFNAVIEVAFGGSRRERGDRWRELLNRLFEPLDVTPLGNGPATPQASEDGLRLTLPATADSPALALQYPWRGRGLFGRPHLKLARQLAAMMSHVQDSREAYERGVIEERRRIARDLHDDVGARLLSGLHTKDLPGAREAVREALGDIRVIVSGMTGDGLPLSQVVADLRHETARRLESAGLALDWETPATEADDALLDYRTYRALISAHREMISNAIRHAQASRVSVAVLVENGRLHTTVSDDGVGLGERVGDGVGGSGLRNMSRRIDELGGELTFPGQARGAGVALSLPLSIP</sequence>
<evidence type="ECO:0000256" key="1">
    <source>
        <dbReference type="ARBA" id="ARBA00022679"/>
    </source>
</evidence>
<keyword evidence="4" id="KW-1133">Transmembrane helix</keyword>